<dbReference type="EMBL" id="WKRA01000022">
    <property type="protein sequence ID" value="MSD16827.1"/>
    <property type="molecule type" value="Genomic_DNA"/>
</dbReference>
<feature type="transmembrane region" description="Helical" evidence="3">
    <location>
        <begin position="9"/>
        <end position="27"/>
    </location>
</feature>
<feature type="active site" description="Proton donor/acceptor" evidence="2">
    <location>
        <position position="153"/>
    </location>
</feature>
<sequence length="284" mass="31256">MKQKWLKRVAAILLILGGIGLVGYPWISDWCYRVHTQSSVAVYAAEAKEQSDVTEELMQNAIAYNAWLSEAHITLSDPFTGTQIVEKPELPYASQLALDDSGIFAFVEIPKLHVYLPVYHTTSAEVLQRGAGHMEGTALPVGGAGNRPVISAHSGMNRAQMFSDLSDLETGDLFLIHVLDETLTYQVCDMAVILPEDTQALAPEKDRDLVSLVTCTPYGINTHRLVVTGERTYETASGQETEDKVSSTWRHAYLNALLLGFGIAGGAGVMIRILSRHRQKVREQ</sequence>
<evidence type="ECO:0000313" key="5">
    <source>
        <dbReference type="Proteomes" id="UP000431304"/>
    </source>
</evidence>
<feature type="transmembrane region" description="Helical" evidence="3">
    <location>
        <begin position="252"/>
        <end position="274"/>
    </location>
</feature>
<comment type="caution">
    <text evidence="4">The sequence shown here is derived from an EMBL/GenBank/DDBJ whole genome shotgun (WGS) entry which is preliminary data.</text>
</comment>
<dbReference type="SUPFAM" id="SSF63817">
    <property type="entry name" value="Sortase"/>
    <property type="match status" value="1"/>
</dbReference>
<dbReference type="CDD" id="cd05827">
    <property type="entry name" value="Sortase_C"/>
    <property type="match status" value="1"/>
</dbReference>
<dbReference type="RefSeq" id="WP_021738840.1">
    <property type="nucleotide sequence ID" value="NZ_CABKSU010000042.1"/>
</dbReference>
<keyword evidence="3" id="KW-0472">Membrane</keyword>
<name>A0A844DZH6_EUBRA</name>
<dbReference type="InterPro" id="IPR023365">
    <property type="entry name" value="Sortase_dom-sf"/>
</dbReference>
<feature type="active site" description="Acyl-thioester intermediate" evidence="2">
    <location>
        <position position="215"/>
    </location>
</feature>
<gene>
    <name evidence="4" type="ORF">GKE72_12315</name>
</gene>
<dbReference type="InterPro" id="IPR042002">
    <property type="entry name" value="Sortase_C"/>
</dbReference>
<dbReference type="GeneID" id="42786295"/>
<dbReference type="Proteomes" id="UP000431304">
    <property type="component" value="Unassembled WGS sequence"/>
</dbReference>
<dbReference type="InterPro" id="IPR005754">
    <property type="entry name" value="Sortase"/>
</dbReference>
<evidence type="ECO:0000256" key="1">
    <source>
        <dbReference type="ARBA" id="ARBA00022801"/>
    </source>
</evidence>
<keyword evidence="3" id="KW-0812">Transmembrane</keyword>
<organism evidence="4 5">
    <name type="scientific">Eubacterium ramulus</name>
    <dbReference type="NCBI Taxonomy" id="39490"/>
    <lineage>
        <taxon>Bacteria</taxon>
        <taxon>Bacillati</taxon>
        <taxon>Bacillota</taxon>
        <taxon>Clostridia</taxon>
        <taxon>Eubacteriales</taxon>
        <taxon>Eubacteriaceae</taxon>
        <taxon>Eubacterium</taxon>
    </lineage>
</organism>
<protein>
    <submittedName>
        <fullName evidence="4">Class C sortase</fullName>
    </submittedName>
</protein>
<dbReference type="GO" id="GO:0016787">
    <property type="term" value="F:hydrolase activity"/>
    <property type="evidence" value="ECO:0007669"/>
    <property type="project" value="UniProtKB-KW"/>
</dbReference>
<dbReference type="AlphaFoldDB" id="A0A844DZH6"/>
<proteinExistence type="predicted"/>
<dbReference type="Pfam" id="PF04203">
    <property type="entry name" value="Sortase"/>
    <property type="match status" value="1"/>
</dbReference>
<dbReference type="Gene3D" id="2.40.260.10">
    <property type="entry name" value="Sortase"/>
    <property type="match status" value="1"/>
</dbReference>
<reference evidence="4 5" key="1">
    <citation type="journal article" date="2019" name="Nat. Med.">
        <title>A library of human gut bacterial isolates paired with longitudinal multiomics data enables mechanistic microbiome research.</title>
        <authorList>
            <person name="Poyet M."/>
            <person name="Groussin M."/>
            <person name="Gibbons S.M."/>
            <person name="Avila-Pacheco J."/>
            <person name="Jiang X."/>
            <person name="Kearney S.M."/>
            <person name="Perrotta A.R."/>
            <person name="Berdy B."/>
            <person name="Zhao S."/>
            <person name="Lieberman T.D."/>
            <person name="Swanson P.K."/>
            <person name="Smith M."/>
            <person name="Roesemann S."/>
            <person name="Alexander J.E."/>
            <person name="Rich S.A."/>
            <person name="Livny J."/>
            <person name="Vlamakis H."/>
            <person name="Clish C."/>
            <person name="Bullock K."/>
            <person name="Deik A."/>
            <person name="Scott J."/>
            <person name="Pierce K.A."/>
            <person name="Xavier R.J."/>
            <person name="Alm E.J."/>
        </authorList>
    </citation>
    <scope>NUCLEOTIDE SEQUENCE [LARGE SCALE GENOMIC DNA]</scope>
    <source>
        <strain evidence="4 5">BIOML-A3</strain>
    </source>
</reference>
<dbReference type="NCBIfam" id="NF033745">
    <property type="entry name" value="class_C_sortase"/>
    <property type="match status" value="1"/>
</dbReference>
<evidence type="ECO:0000256" key="2">
    <source>
        <dbReference type="PIRSR" id="PIRSR605754-1"/>
    </source>
</evidence>
<accession>A0A844DZH6</accession>
<evidence type="ECO:0000313" key="4">
    <source>
        <dbReference type="EMBL" id="MSD16827.1"/>
    </source>
</evidence>
<dbReference type="NCBIfam" id="TIGR01076">
    <property type="entry name" value="sortase_fam"/>
    <property type="match status" value="1"/>
</dbReference>
<keyword evidence="3" id="KW-1133">Transmembrane helix</keyword>
<keyword evidence="1" id="KW-0378">Hydrolase</keyword>
<evidence type="ECO:0000256" key="3">
    <source>
        <dbReference type="SAM" id="Phobius"/>
    </source>
</evidence>